<evidence type="ECO:0000313" key="9">
    <source>
        <dbReference type="EMBL" id="MBR9971362.1"/>
    </source>
</evidence>
<dbReference type="SUPFAM" id="SSF52402">
    <property type="entry name" value="Adenine nucleotide alpha hydrolases-like"/>
    <property type="match status" value="1"/>
</dbReference>
<dbReference type="PANTHER" id="PTHR43284:SF1">
    <property type="entry name" value="ASPARAGINE SYNTHETASE"/>
    <property type="match status" value="1"/>
</dbReference>
<dbReference type="InterPro" id="IPR029055">
    <property type="entry name" value="Ntn_hydrolases_N"/>
</dbReference>
<dbReference type="Gene3D" id="3.60.20.10">
    <property type="entry name" value="Glutamine Phosphoribosylpyrophosphate, subunit 1, domain 1"/>
    <property type="match status" value="1"/>
</dbReference>
<keyword evidence="10" id="KW-1185">Reference proteome</keyword>
<dbReference type="InterPro" id="IPR051786">
    <property type="entry name" value="ASN_synthetase/amidase"/>
</dbReference>
<keyword evidence="5" id="KW-0067">ATP-binding</keyword>
<dbReference type="NCBIfam" id="TIGR01536">
    <property type="entry name" value="asn_synth_AEB"/>
    <property type="match status" value="1"/>
</dbReference>
<dbReference type="InterPro" id="IPR006426">
    <property type="entry name" value="Asn_synth_AEB"/>
</dbReference>
<proteinExistence type="inferred from homology"/>
<evidence type="ECO:0000256" key="7">
    <source>
        <dbReference type="ARBA" id="ARBA00048741"/>
    </source>
</evidence>
<evidence type="ECO:0000256" key="5">
    <source>
        <dbReference type="ARBA" id="ARBA00022840"/>
    </source>
</evidence>
<evidence type="ECO:0000259" key="8">
    <source>
        <dbReference type="PROSITE" id="PS51278"/>
    </source>
</evidence>
<evidence type="ECO:0000313" key="10">
    <source>
        <dbReference type="Proteomes" id="UP000680714"/>
    </source>
</evidence>
<comment type="caution">
    <text evidence="9">The sequence shown here is derived from an EMBL/GenBank/DDBJ whole genome shotgun (WGS) entry which is preliminary data.</text>
</comment>
<gene>
    <name evidence="9" type="primary">asnB</name>
    <name evidence="9" type="ORF">KEC16_06525</name>
</gene>
<keyword evidence="4" id="KW-0547">Nucleotide-binding</keyword>
<dbReference type="CDD" id="cd00712">
    <property type="entry name" value="AsnB"/>
    <property type="match status" value="1"/>
</dbReference>
<feature type="domain" description="Glutamine amidotransferase type-2" evidence="8">
    <location>
        <begin position="2"/>
        <end position="217"/>
    </location>
</feature>
<sequence>MCGIAGLLDYGNKLPLPHKRGAVTAMTVDMRHRGPDDGGIWQSDDGVCTLGHRRLSILDLSPAGHQPMLAPDGQALTFNGEIYNYRPLRQQLEAEGWRFASATDTEVLLAGLVLHGPAFIDRLDGMYAFAWWNPITRTVLLGRDRFGEKPLYLYRSGGVIAFASEVRALACLPDFDSRVDAQTLAGYLAFQYFPAGKTIYAAATTLAPGQVAEIGADGEMRVLAQWRFTTAPRQRSNRNIDDLADELEDILIRSVADRLVSDVPVGAFLSGGVDSSTIVAIATKRLNRSIRTYSIGFAGAEDSEHAEAEAMARHLGTEHTTGMLTPEGMGEQAARMGAMLDEPNGDSSCMPTWHLARLARQDITVALSGDGGDELFGGYGRYFTTLAEAEQAEPGWNPGAAYFDSWRILLFAQRPMTALLGLVPPTLAEHVASLKAQLDSDTLPLMNRMRQVDAATYMPGAVLAKVDRMSMRHSLEVRAPLLGREVADFAATLAADECGGKDGGKRVLKAVARRFIPADWIDRPKRGFGLPMRGWAEQSALVDAEALFGHGDSQLARWLGDGAISRFLAAQRRQPMMYQIWEMMVLEHWLRSHPATPFNAPAGV</sequence>
<evidence type="ECO:0000256" key="1">
    <source>
        <dbReference type="ARBA" id="ARBA00005187"/>
    </source>
</evidence>
<dbReference type="InterPro" id="IPR017932">
    <property type="entry name" value="GATase_2_dom"/>
</dbReference>
<evidence type="ECO:0000256" key="4">
    <source>
        <dbReference type="ARBA" id="ARBA00022741"/>
    </source>
</evidence>
<dbReference type="SUPFAM" id="SSF56235">
    <property type="entry name" value="N-terminal nucleophile aminohydrolases (Ntn hydrolases)"/>
    <property type="match status" value="1"/>
</dbReference>
<comment type="catalytic activity">
    <reaction evidence="7">
        <text>L-aspartate + L-glutamine + ATP + H2O = L-asparagine + L-glutamate + AMP + diphosphate + H(+)</text>
        <dbReference type="Rhea" id="RHEA:12228"/>
        <dbReference type="ChEBI" id="CHEBI:15377"/>
        <dbReference type="ChEBI" id="CHEBI:15378"/>
        <dbReference type="ChEBI" id="CHEBI:29985"/>
        <dbReference type="ChEBI" id="CHEBI:29991"/>
        <dbReference type="ChEBI" id="CHEBI:30616"/>
        <dbReference type="ChEBI" id="CHEBI:33019"/>
        <dbReference type="ChEBI" id="CHEBI:58048"/>
        <dbReference type="ChEBI" id="CHEBI:58359"/>
        <dbReference type="ChEBI" id="CHEBI:456215"/>
        <dbReference type="EC" id="6.3.5.4"/>
    </reaction>
</comment>
<organism evidence="9 10">
    <name type="scientific">Magnetospirillum sulfuroxidans</name>
    <dbReference type="NCBI Taxonomy" id="611300"/>
    <lineage>
        <taxon>Bacteria</taxon>
        <taxon>Pseudomonadati</taxon>
        <taxon>Pseudomonadota</taxon>
        <taxon>Alphaproteobacteria</taxon>
        <taxon>Rhodospirillales</taxon>
        <taxon>Rhodospirillaceae</taxon>
        <taxon>Magnetospirillum</taxon>
    </lineage>
</organism>
<dbReference type="CDD" id="cd01991">
    <property type="entry name" value="Asn_synthase_B_C"/>
    <property type="match status" value="1"/>
</dbReference>
<dbReference type="GO" id="GO:0004066">
    <property type="term" value="F:asparagine synthase (glutamine-hydrolyzing) activity"/>
    <property type="evidence" value="ECO:0007669"/>
    <property type="project" value="UniProtKB-EC"/>
</dbReference>
<dbReference type="Gene3D" id="3.40.50.620">
    <property type="entry name" value="HUPs"/>
    <property type="match status" value="1"/>
</dbReference>
<reference evidence="9 10" key="1">
    <citation type="submission" date="2021-04" db="EMBL/GenBank/DDBJ databases">
        <title>Magnetospirillum sulfuroxidans sp. nov., a facultative chemolithoautotrophic sulfur-oxidizing alphaproteobacterium isolated from freshwater sediment and proposals for Paramagetospirillum gen. nov., and Magnetospirillaceae fam. nov.</title>
        <authorList>
            <person name="Koziaeva V."/>
            <person name="Geelhoed J.S."/>
            <person name="Sorokin D.Y."/>
            <person name="Grouzdev D.S."/>
        </authorList>
    </citation>
    <scope>NUCLEOTIDE SEQUENCE [LARGE SCALE GENOMIC DNA]</scope>
    <source>
        <strain evidence="9 10">J10</strain>
    </source>
</reference>
<evidence type="ECO:0000256" key="6">
    <source>
        <dbReference type="ARBA" id="ARBA00022962"/>
    </source>
</evidence>
<dbReference type="InterPro" id="IPR001962">
    <property type="entry name" value="Asn_synthase"/>
</dbReference>
<keyword evidence="6" id="KW-0315">Glutamine amidotransferase</keyword>
<dbReference type="PANTHER" id="PTHR43284">
    <property type="entry name" value="ASPARAGINE SYNTHETASE (GLUTAMINE-HYDROLYZING)"/>
    <property type="match status" value="1"/>
</dbReference>
<evidence type="ECO:0000256" key="2">
    <source>
        <dbReference type="ARBA" id="ARBA00005752"/>
    </source>
</evidence>
<dbReference type="RefSeq" id="WP_211547069.1">
    <property type="nucleotide sequence ID" value="NZ_JAGTUF010000004.1"/>
</dbReference>
<comment type="pathway">
    <text evidence="1">Amino-acid biosynthesis; L-asparagine biosynthesis; L-asparagine from L-aspartate (L-Gln route): step 1/1.</text>
</comment>
<accession>A0ABS5IAC8</accession>
<comment type="similarity">
    <text evidence="2">Belongs to the asparagine synthetase family.</text>
</comment>
<dbReference type="Proteomes" id="UP000680714">
    <property type="component" value="Unassembled WGS sequence"/>
</dbReference>
<dbReference type="InterPro" id="IPR014729">
    <property type="entry name" value="Rossmann-like_a/b/a_fold"/>
</dbReference>
<name>A0ABS5IAC8_9PROT</name>
<keyword evidence="9" id="KW-0436">Ligase</keyword>
<protein>
    <recommendedName>
        <fullName evidence="3">asparagine synthase (glutamine-hydrolyzing)</fullName>
        <ecNumber evidence="3">6.3.5.4</ecNumber>
    </recommendedName>
</protein>
<dbReference type="EC" id="6.3.5.4" evidence="3"/>
<evidence type="ECO:0000256" key="3">
    <source>
        <dbReference type="ARBA" id="ARBA00012737"/>
    </source>
</evidence>
<dbReference type="EMBL" id="JAGTUF010000004">
    <property type="protein sequence ID" value="MBR9971362.1"/>
    <property type="molecule type" value="Genomic_DNA"/>
</dbReference>
<dbReference type="PROSITE" id="PS51278">
    <property type="entry name" value="GATASE_TYPE_2"/>
    <property type="match status" value="1"/>
</dbReference>
<dbReference type="Pfam" id="PF00733">
    <property type="entry name" value="Asn_synthase"/>
    <property type="match status" value="1"/>
</dbReference>
<dbReference type="PIRSF" id="PIRSF001589">
    <property type="entry name" value="Asn_synthetase_glu-h"/>
    <property type="match status" value="1"/>
</dbReference>
<dbReference type="InterPro" id="IPR033738">
    <property type="entry name" value="AsnB_N"/>
</dbReference>
<dbReference type="Pfam" id="PF13522">
    <property type="entry name" value="GATase_6"/>
    <property type="match status" value="1"/>
</dbReference>